<dbReference type="Proteomes" id="UP000664169">
    <property type="component" value="Unassembled WGS sequence"/>
</dbReference>
<feature type="region of interest" description="Disordered" evidence="7">
    <location>
        <begin position="1"/>
        <end position="24"/>
    </location>
</feature>
<dbReference type="EMBL" id="CAJPDQ010000033">
    <property type="protein sequence ID" value="CAF9929754.1"/>
    <property type="molecule type" value="Genomic_DNA"/>
</dbReference>
<evidence type="ECO:0000256" key="7">
    <source>
        <dbReference type="SAM" id="MobiDB-lite"/>
    </source>
</evidence>
<dbReference type="InterPro" id="IPR018607">
    <property type="entry name" value="Ctf8"/>
</dbReference>
<keyword evidence="5" id="KW-0131">Cell cycle</keyword>
<comment type="similarity">
    <text evidence="6">Belongs to the CTF8 family.</text>
</comment>
<reference evidence="8" key="1">
    <citation type="submission" date="2021-03" db="EMBL/GenBank/DDBJ databases">
        <authorList>
            <person name="Tagirdzhanova G."/>
        </authorList>
    </citation>
    <scope>NUCLEOTIDE SEQUENCE</scope>
</reference>
<dbReference type="PANTHER" id="PTHR28605:SF1">
    <property type="entry name" value="CHROMOSOME TRANSMISSION FIDELITY FACTOR 8"/>
    <property type="match status" value="1"/>
</dbReference>
<dbReference type="PANTHER" id="PTHR28605">
    <property type="entry name" value="CTF8, CHROMOSOME TRANSMISSION FIDELITY FACTOR 8 HOMOLOG (S. CEREVISIAE)"/>
    <property type="match status" value="1"/>
</dbReference>
<evidence type="ECO:0000256" key="4">
    <source>
        <dbReference type="ARBA" id="ARBA00023242"/>
    </source>
</evidence>
<dbReference type="OrthoDB" id="121932at2759"/>
<keyword evidence="3" id="KW-0238">DNA-binding</keyword>
<evidence type="ECO:0000256" key="1">
    <source>
        <dbReference type="ARBA" id="ARBA00004123"/>
    </source>
</evidence>
<evidence type="ECO:0000313" key="8">
    <source>
        <dbReference type="EMBL" id="CAF9929754.1"/>
    </source>
</evidence>
<dbReference type="GO" id="GO:0031390">
    <property type="term" value="C:Ctf18 RFC-like complex"/>
    <property type="evidence" value="ECO:0007669"/>
    <property type="project" value="InterPro"/>
</dbReference>
<accession>A0A8H3IWI3</accession>
<dbReference type="GO" id="GO:0007064">
    <property type="term" value="P:mitotic sister chromatid cohesion"/>
    <property type="evidence" value="ECO:0007669"/>
    <property type="project" value="InterPro"/>
</dbReference>
<dbReference type="GO" id="GO:0006260">
    <property type="term" value="P:DNA replication"/>
    <property type="evidence" value="ECO:0007669"/>
    <property type="project" value="UniProtKB-KW"/>
</dbReference>
<evidence type="ECO:0000313" key="9">
    <source>
        <dbReference type="Proteomes" id="UP000664169"/>
    </source>
</evidence>
<evidence type="ECO:0008006" key="10">
    <source>
        <dbReference type="Google" id="ProtNLM"/>
    </source>
</evidence>
<keyword evidence="4" id="KW-0539">Nucleus</keyword>
<sequence>MPSIPLHPPRVDRAGPSEETDSIPPLLETPLGLALMEIQGHINFPTQTDSDTPIGRLVFPDFNASIDSAASEGPWMKKVYFYIGHQRMLGQVKKLPKPLAVVGKKNLLGDGAESKMDVDEMREELEILEIVKWKIVFSSRPEPVGEGEND</sequence>
<evidence type="ECO:0000256" key="2">
    <source>
        <dbReference type="ARBA" id="ARBA00022705"/>
    </source>
</evidence>
<evidence type="ECO:0000256" key="5">
    <source>
        <dbReference type="ARBA" id="ARBA00023306"/>
    </source>
</evidence>
<protein>
    <recommendedName>
        <fullName evidence="10">Chromosome transmission fidelity protein 8</fullName>
    </recommendedName>
</protein>
<dbReference type="GO" id="GO:0003677">
    <property type="term" value="F:DNA binding"/>
    <property type="evidence" value="ECO:0007669"/>
    <property type="project" value="UniProtKB-KW"/>
</dbReference>
<keyword evidence="2" id="KW-0235">DNA replication</keyword>
<proteinExistence type="inferred from homology"/>
<gene>
    <name evidence="8" type="ORF">GOMPHAMPRED_005475</name>
</gene>
<evidence type="ECO:0000256" key="3">
    <source>
        <dbReference type="ARBA" id="ARBA00023125"/>
    </source>
</evidence>
<comment type="subcellular location">
    <subcellularLocation>
        <location evidence="1">Nucleus</location>
    </subcellularLocation>
</comment>
<dbReference type="AlphaFoldDB" id="A0A8H3IWI3"/>
<dbReference type="Pfam" id="PF09696">
    <property type="entry name" value="Ctf8"/>
    <property type="match status" value="1"/>
</dbReference>
<name>A0A8H3IWI3_9LECA</name>
<organism evidence="8 9">
    <name type="scientific">Gomphillus americanus</name>
    <dbReference type="NCBI Taxonomy" id="1940652"/>
    <lineage>
        <taxon>Eukaryota</taxon>
        <taxon>Fungi</taxon>
        <taxon>Dikarya</taxon>
        <taxon>Ascomycota</taxon>
        <taxon>Pezizomycotina</taxon>
        <taxon>Lecanoromycetes</taxon>
        <taxon>OSLEUM clade</taxon>
        <taxon>Ostropomycetidae</taxon>
        <taxon>Ostropales</taxon>
        <taxon>Graphidaceae</taxon>
        <taxon>Gomphilloideae</taxon>
        <taxon>Gomphillus</taxon>
    </lineage>
</organism>
<comment type="caution">
    <text evidence="8">The sequence shown here is derived from an EMBL/GenBank/DDBJ whole genome shotgun (WGS) entry which is preliminary data.</text>
</comment>
<keyword evidence="9" id="KW-1185">Reference proteome</keyword>
<evidence type="ECO:0000256" key="6">
    <source>
        <dbReference type="ARBA" id="ARBA00038447"/>
    </source>
</evidence>